<keyword evidence="10" id="KW-1185">Reference proteome</keyword>
<comment type="subcellular location">
    <subcellularLocation>
        <location evidence="1">Nucleus</location>
    </subcellularLocation>
</comment>
<evidence type="ECO:0000259" key="9">
    <source>
        <dbReference type="PROSITE" id="PS50157"/>
    </source>
</evidence>
<dbReference type="GeneID" id="113508901"/>
<dbReference type="Pfam" id="PF00096">
    <property type="entry name" value="zf-C2H2"/>
    <property type="match status" value="3"/>
</dbReference>
<dbReference type="InterPro" id="IPR036236">
    <property type="entry name" value="Znf_C2H2_sf"/>
</dbReference>
<feature type="domain" description="C2H2-type" evidence="9">
    <location>
        <begin position="462"/>
        <end position="492"/>
    </location>
</feature>
<dbReference type="GO" id="GO:0000978">
    <property type="term" value="F:RNA polymerase II cis-regulatory region sequence-specific DNA binding"/>
    <property type="evidence" value="ECO:0007669"/>
    <property type="project" value="TreeGrafter"/>
</dbReference>
<feature type="domain" description="C2H2-type" evidence="9">
    <location>
        <begin position="431"/>
        <end position="458"/>
    </location>
</feature>
<keyword evidence="4" id="KW-0862">Zinc</keyword>
<feature type="domain" description="C2H2-type" evidence="9">
    <location>
        <begin position="336"/>
        <end position="363"/>
    </location>
</feature>
<evidence type="ECO:0000256" key="6">
    <source>
        <dbReference type="ARBA" id="ARBA00023163"/>
    </source>
</evidence>
<reference evidence="11" key="1">
    <citation type="submission" date="2025-08" db="UniProtKB">
        <authorList>
            <consortium name="RefSeq"/>
        </authorList>
    </citation>
    <scope>IDENTIFICATION</scope>
</reference>
<dbReference type="PANTHER" id="PTHR24399">
    <property type="entry name" value="ZINC FINGER AND BTB DOMAIN-CONTAINING"/>
    <property type="match status" value="1"/>
</dbReference>
<evidence type="ECO:0000256" key="3">
    <source>
        <dbReference type="ARBA" id="ARBA00022737"/>
    </source>
</evidence>
<accession>A0A7E5X5S8</accession>
<evidence type="ECO:0000256" key="1">
    <source>
        <dbReference type="ARBA" id="ARBA00004123"/>
    </source>
</evidence>
<evidence type="ECO:0000256" key="8">
    <source>
        <dbReference type="PROSITE-ProRule" id="PRU00042"/>
    </source>
</evidence>
<evidence type="ECO:0000313" key="10">
    <source>
        <dbReference type="Proteomes" id="UP000322000"/>
    </source>
</evidence>
<feature type="domain" description="C2H2-type" evidence="9">
    <location>
        <begin position="525"/>
        <end position="553"/>
    </location>
</feature>
<evidence type="ECO:0000256" key="4">
    <source>
        <dbReference type="ARBA" id="ARBA00022833"/>
    </source>
</evidence>
<organism evidence="10 11">
    <name type="scientific">Trichoplusia ni</name>
    <name type="common">Cabbage looper</name>
    <dbReference type="NCBI Taxonomy" id="7111"/>
    <lineage>
        <taxon>Eukaryota</taxon>
        <taxon>Metazoa</taxon>
        <taxon>Ecdysozoa</taxon>
        <taxon>Arthropoda</taxon>
        <taxon>Hexapoda</taxon>
        <taxon>Insecta</taxon>
        <taxon>Pterygota</taxon>
        <taxon>Neoptera</taxon>
        <taxon>Endopterygota</taxon>
        <taxon>Lepidoptera</taxon>
        <taxon>Glossata</taxon>
        <taxon>Ditrysia</taxon>
        <taxon>Noctuoidea</taxon>
        <taxon>Noctuidae</taxon>
        <taxon>Plusiinae</taxon>
        <taxon>Trichoplusia</taxon>
    </lineage>
</organism>
<dbReference type="InterPro" id="IPR013087">
    <property type="entry name" value="Znf_C2H2_type"/>
</dbReference>
<evidence type="ECO:0000256" key="2">
    <source>
        <dbReference type="ARBA" id="ARBA00022723"/>
    </source>
</evidence>
<evidence type="ECO:0000313" key="11">
    <source>
        <dbReference type="RefSeq" id="XP_026747872.1"/>
    </source>
</evidence>
<keyword evidence="7" id="KW-0539">Nucleus</keyword>
<dbReference type="GO" id="GO:0008270">
    <property type="term" value="F:zinc ion binding"/>
    <property type="evidence" value="ECO:0007669"/>
    <property type="project" value="UniProtKB-KW"/>
</dbReference>
<keyword evidence="6" id="KW-0804">Transcription</keyword>
<dbReference type="PROSITE" id="PS50157">
    <property type="entry name" value="ZINC_FINGER_C2H2_2"/>
    <property type="match status" value="7"/>
</dbReference>
<keyword evidence="5" id="KW-0805">Transcription regulation</keyword>
<keyword evidence="2" id="KW-0479">Metal-binding</keyword>
<evidence type="ECO:0000256" key="5">
    <source>
        <dbReference type="ARBA" id="ARBA00023015"/>
    </source>
</evidence>
<dbReference type="SMART" id="SM00355">
    <property type="entry name" value="ZnF_C2H2"/>
    <property type="match status" value="12"/>
</dbReference>
<dbReference type="KEGG" id="tnl:113508901"/>
<proteinExistence type="predicted"/>
<keyword evidence="3" id="KW-0677">Repeat</keyword>
<dbReference type="Gene3D" id="3.30.160.60">
    <property type="entry name" value="Classic Zinc Finger"/>
    <property type="match status" value="5"/>
</dbReference>
<protein>
    <submittedName>
        <fullName evidence="11">Zinc finger protein 57-like isoform X1</fullName>
    </submittedName>
</protein>
<dbReference type="GO" id="GO:0001227">
    <property type="term" value="F:DNA-binding transcription repressor activity, RNA polymerase II-specific"/>
    <property type="evidence" value="ECO:0007669"/>
    <property type="project" value="TreeGrafter"/>
</dbReference>
<feature type="domain" description="C2H2-type" evidence="9">
    <location>
        <begin position="363"/>
        <end position="391"/>
    </location>
</feature>
<keyword evidence="8" id="KW-0863">Zinc-finger</keyword>
<dbReference type="OrthoDB" id="427030at2759"/>
<feature type="domain" description="C2H2-type" evidence="9">
    <location>
        <begin position="591"/>
        <end position="619"/>
    </location>
</feature>
<sequence length="669" mass="78100">MKEININIEGYNVNGICVGCLNYNRPMFYHSDIKECFRLLGNIDVPDGLEIQVCWECLAYVRSALRFRRQILNSFDFLMTYSNQHTFLDSPNDFISRASSRLSVTKLETCVCLPKEEPLDVEVATEKGLKDVIKEENYYPESDIKSEILDESIFSDVALDAGNTSEEDVQLSLLKVKESGRKKKRIKEDKVEIEIEPTAVPTDNIKIEEKKRSRKMKNLSEDLVELFTMTNEEMRAVRKDDLNSIEFLKIRNRCDHCIIGFNTERKRQEHFKGKHMPKGPDCYLCTICNSYLSTKDNVASHSANHLLGFRCRRCGFVSALKRRAISHQAQHESQTNVCQHCNTGFSTKSKLIYHRAICQQERPQCDCCGKVFANKMTLKFHLKSILKSNQPEETEKKKKDRVLIQCKHCKKLYRSKKSYRSHVVIHDGVSYPCDICGKLFQWKRNLARHLRNHREKESGARHECRECGKTFASRECLNQHMTLSKRHVAEDNFHRHECNYCGKKYATKWCLTDHIDWDHLKLIKYQCTICFKAFKTSKIMVAHVNNVHEGKKREADGRHLCEICGKEYKTVKRLKSHMSVTHMKRMTGKNYKCKLCAATFTWPTSIYKHMKMMHSSQSKSPRRVKKEDQYKESHNLARVQYYQQNVGGNLRLVSIQPEHMEVAQEITYP</sequence>
<gene>
    <name evidence="11" type="primary">LOC113508901</name>
</gene>
<dbReference type="PANTHER" id="PTHR24399:SF23">
    <property type="entry name" value="C2H2-TYPE DOMAIN-CONTAINING PROTEIN"/>
    <property type="match status" value="1"/>
</dbReference>
<dbReference type="AlphaFoldDB" id="A0A7E5X5S8"/>
<dbReference type="SUPFAM" id="SSF57667">
    <property type="entry name" value="beta-beta-alpha zinc fingers"/>
    <property type="match status" value="5"/>
</dbReference>
<feature type="domain" description="C2H2-type" evidence="9">
    <location>
        <begin position="559"/>
        <end position="587"/>
    </location>
</feature>
<dbReference type="Proteomes" id="UP000322000">
    <property type="component" value="Chromosome 3"/>
</dbReference>
<dbReference type="GO" id="GO:0005654">
    <property type="term" value="C:nucleoplasm"/>
    <property type="evidence" value="ECO:0007669"/>
    <property type="project" value="TreeGrafter"/>
</dbReference>
<dbReference type="RefSeq" id="XP_026747872.1">
    <property type="nucleotide sequence ID" value="XM_026892071.1"/>
</dbReference>
<dbReference type="PROSITE" id="PS00028">
    <property type="entry name" value="ZINC_FINGER_C2H2_1"/>
    <property type="match status" value="7"/>
</dbReference>
<dbReference type="InParanoid" id="A0A7E5X5S8"/>
<name>A0A7E5X5S8_TRINI</name>
<evidence type="ECO:0000256" key="7">
    <source>
        <dbReference type="ARBA" id="ARBA00023242"/>
    </source>
</evidence>